<evidence type="ECO:0000313" key="2">
    <source>
        <dbReference type="EMBL" id="MPC73051.1"/>
    </source>
</evidence>
<dbReference type="Proteomes" id="UP000324222">
    <property type="component" value="Unassembled WGS sequence"/>
</dbReference>
<dbReference type="AlphaFoldDB" id="A0A5B7HJL5"/>
<evidence type="ECO:0000313" key="3">
    <source>
        <dbReference type="Proteomes" id="UP000324222"/>
    </source>
</evidence>
<dbReference type="EMBL" id="VSRR010035977">
    <property type="protein sequence ID" value="MPC73051.1"/>
    <property type="molecule type" value="Genomic_DNA"/>
</dbReference>
<proteinExistence type="predicted"/>
<sequence length="65" mass="7362">MVYTRKKAWSCRPSPKHKANKSLVSVRRWSTSRQKSGTGVPTSAHYHRGKATAVSQELTLQPQLR</sequence>
<feature type="compositionally biased region" description="Basic residues" evidence="1">
    <location>
        <begin position="1"/>
        <end position="20"/>
    </location>
</feature>
<feature type="compositionally biased region" description="Polar residues" evidence="1">
    <location>
        <begin position="53"/>
        <end position="65"/>
    </location>
</feature>
<organism evidence="2 3">
    <name type="scientific">Portunus trituberculatus</name>
    <name type="common">Swimming crab</name>
    <name type="synonym">Neptunus trituberculatus</name>
    <dbReference type="NCBI Taxonomy" id="210409"/>
    <lineage>
        <taxon>Eukaryota</taxon>
        <taxon>Metazoa</taxon>
        <taxon>Ecdysozoa</taxon>
        <taxon>Arthropoda</taxon>
        <taxon>Crustacea</taxon>
        <taxon>Multicrustacea</taxon>
        <taxon>Malacostraca</taxon>
        <taxon>Eumalacostraca</taxon>
        <taxon>Eucarida</taxon>
        <taxon>Decapoda</taxon>
        <taxon>Pleocyemata</taxon>
        <taxon>Brachyura</taxon>
        <taxon>Eubrachyura</taxon>
        <taxon>Portunoidea</taxon>
        <taxon>Portunidae</taxon>
        <taxon>Portuninae</taxon>
        <taxon>Portunus</taxon>
    </lineage>
</organism>
<evidence type="ECO:0000256" key="1">
    <source>
        <dbReference type="SAM" id="MobiDB-lite"/>
    </source>
</evidence>
<name>A0A5B7HJL5_PORTR</name>
<feature type="region of interest" description="Disordered" evidence="1">
    <location>
        <begin position="1"/>
        <end position="65"/>
    </location>
</feature>
<accession>A0A5B7HJL5</accession>
<reference evidence="2 3" key="1">
    <citation type="submission" date="2019-05" db="EMBL/GenBank/DDBJ databases">
        <title>Another draft genome of Portunus trituberculatus and its Hox gene families provides insights of decapod evolution.</title>
        <authorList>
            <person name="Jeong J.-H."/>
            <person name="Song I."/>
            <person name="Kim S."/>
            <person name="Choi T."/>
            <person name="Kim D."/>
            <person name="Ryu S."/>
            <person name="Kim W."/>
        </authorList>
    </citation>
    <scope>NUCLEOTIDE SEQUENCE [LARGE SCALE GENOMIC DNA]</scope>
    <source>
        <tissue evidence="2">Muscle</tissue>
    </source>
</reference>
<protein>
    <submittedName>
        <fullName evidence="2">Uncharacterized protein</fullName>
    </submittedName>
</protein>
<comment type="caution">
    <text evidence="2">The sequence shown here is derived from an EMBL/GenBank/DDBJ whole genome shotgun (WGS) entry which is preliminary data.</text>
</comment>
<feature type="compositionally biased region" description="Polar residues" evidence="1">
    <location>
        <begin position="28"/>
        <end position="41"/>
    </location>
</feature>
<keyword evidence="3" id="KW-1185">Reference proteome</keyword>
<gene>
    <name evidence="2" type="ORF">E2C01_067369</name>
</gene>